<name>A0A0D6JFS7_9HYPH</name>
<dbReference type="SUPFAM" id="SSF46785">
    <property type="entry name" value="Winged helix' DNA-binding domain"/>
    <property type="match status" value="1"/>
</dbReference>
<gene>
    <name evidence="5" type="primary">arsR</name>
    <name evidence="5" type="ORF">YBN1229_v1_2297</name>
</gene>
<keyword evidence="2" id="KW-0238">DNA-binding</keyword>
<keyword evidence="6" id="KW-1185">Reference proteome</keyword>
<dbReference type="NCBIfam" id="NF033788">
    <property type="entry name" value="HTH_metalloreg"/>
    <property type="match status" value="1"/>
</dbReference>
<dbReference type="CDD" id="cd00090">
    <property type="entry name" value="HTH_ARSR"/>
    <property type="match status" value="1"/>
</dbReference>
<dbReference type="AlphaFoldDB" id="A0A0D6JFS7"/>
<organism evidence="5 6">
    <name type="scientific">Candidatus Filomicrobium marinum</name>
    <dbReference type="NCBI Taxonomy" id="1608628"/>
    <lineage>
        <taxon>Bacteria</taxon>
        <taxon>Pseudomonadati</taxon>
        <taxon>Pseudomonadota</taxon>
        <taxon>Alphaproteobacteria</taxon>
        <taxon>Hyphomicrobiales</taxon>
        <taxon>Hyphomicrobiaceae</taxon>
        <taxon>Filomicrobium</taxon>
    </lineage>
</organism>
<dbReference type="EMBL" id="LN829119">
    <property type="protein sequence ID" value="CPR19736.1"/>
    <property type="molecule type" value="Genomic_DNA"/>
</dbReference>
<dbReference type="Proteomes" id="UP000033187">
    <property type="component" value="Chromosome 1"/>
</dbReference>
<dbReference type="PANTHER" id="PTHR43132:SF2">
    <property type="entry name" value="ARSENICAL RESISTANCE OPERON REPRESSOR ARSR-RELATED"/>
    <property type="match status" value="1"/>
</dbReference>
<dbReference type="KEGG" id="fil:BN1229_v1_2297"/>
<sequence length="120" mass="13241">METQDVVRALSALAHESRLTLFRLLVARGPSGMAAGDIAKAIGVGPTAMSFHLKELDRAGLLRSWRDGRYIRYAVQVEGVRALLTYLTEDCCGGHPELCGEGWQPDRNLECVCEGEERHD</sequence>
<dbReference type="KEGG" id="fiy:BN1229_v1_2297"/>
<dbReference type="PANTHER" id="PTHR43132">
    <property type="entry name" value="ARSENICAL RESISTANCE OPERON REPRESSOR ARSR-RELATED"/>
    <property type="match status" value="1"/>
</dbReference>
<dbReference type="InterPro" id="IPR011991">
    <property type="entry name" value="ArsR-like_HTH"/>
</dbReference>
<dbReference type="PROSITE" id="PS50987">
    <property type="entry name" value="HTH_ARSR_2"/>
    <property type="match status" value="1"/>
</dbReference>
<keyword evidence="3" id="KW-0804">Transcription</keyword>
<proteinExistence type="predicted"/>
<evidence type="ECO:0000256" key="3">
    <source>
        <dbReference type="ARBA" id="ARBA00023163"/>
    </source>
</evidence>
<dbReference type="InterPro" id="IPR051011">
    <property type="entry name" value="Metal_resp_trans_reg"/>
</dbReference>
<accession>A0A0D6JFS7</accession>
<feature type="domain" description="HTH arsR-type" evidence="4">
    <location>
        <begin position="1"/>
        <end position="95"/>
    </location>
</feature>
<evidence type="ECO:0000313" key="5">
    <source>
        <dbReference type="EMBL" id="CPR19736.1"/>
    </source>
</evidence>
<evidence type="ECO:0000313" key="6">
    <source>
        <dbReference type="Proteomes" id="UP000033187"/>
    </source>
</evidence>
<dbReference type="RefSeq" id="WP_046478270.1">
    <property type="nucleotide sequence ID" value="NZ_LN829118.1"/>
</dbReference>
<dbReference type="GO" id="GO:0003677">
    <property type="term" value="F:DNA binding"/>
    <property type="evidence" value="ECO:0007669"/>
    <property type="project" value="UniProtKB-KW"/>
</dbReference>
<dbReference type="GO" id="GO:0003700">
    <property type="term" value="F:DNA-binding transcription factor activity"/>
    <property type="evidence" value="ECO:0007669"/>
    <property type="project" value="InterPro"/>
</dbReference>
<evidence type="ECO:0000256" key="2">
    <source>
        <dbReference type="ARBA" id="ARBA00023125"/>
    </source>
</evidence>
<dbReference type="Pfam" id="PF12840">
    <property type="entry name" value="HTH_20"/>
    <property type="match status" value="1"/>
</dbReference>
<dbReference type="SMART" id="SM00418">
    <property type="entry name" value="HTH_ARSR"/>
    <property type="match status" value="1"/>
</dbReference>
<dbReference type="InterPro" id="IPR001845">
    <property type="entry name" value="HTH_ArsR_DNA-bd_dom"/>
</dbReference>
<dbReference type="OrthoDB" id="9804742at2"/>
<dbReference type="InterPro" id="IPR036390">
    <property type="entry name" value="WH_DNA-bd_sf"/>
</dbReference>
<dbReference type="PRINTS" id="PR00778">
    <property type="entry name" value="HTHARSR"/>
</dbReference>
<dbReference type="Gene3D" id="1.10.10.10">
    <property type="entry name" value="Winged helix-like DNA-binding domain superfamily/Winged helix DNA-binding domain"/>
    <property type="match status" value="1"/>
</dbReference>
<protein>
    <submittedName>
        <fullName evidence="5">Transcriptional regulator, ArsR family</fullName>
    </submittedName>
</protein>
<keyword evidence="1" id="KW-0805">Transcription regulation</keyword>
<evidence type="ECO:0000256" key="1">
    <source>
        <dbReference type="ARBA" id="ARBA00023015"/>
    </source>
</evidence>
<reference evidence="6" key="1">
    <citation type="submission" date="2015-02" db="EMBL/GenBank/DDBJ databases">
        <authorList>
            <person name="Chooi Y.-H."/>
        </authorList>
    </citation>
    <scope>NUCLEOTIDE SEQUENCE [LARGE SCALE GENOMIC DNA]</scope>
    <source>
        <strain evidence="6">strain Y</strain>
    </source>
</reference>
<dbReference type="InterPro" id="IPR036388">
    <property type="entry name" value="WH-like_DNA-bd_sf"/>
</dbReference>
<evidence type="ECO:0000259" key="4">
    <source>
        <dbReference type="PROSITE" id="PS50987"/>
    </source>
</evidence>